<accession>A0A0R2AX38</accession>
<name>A0A0R2AX38_9LACO</name>
<sequence length="478" mass="55165">MLSLENFLDKDDKRKFDFLRLLEESSELSELNATIQSELSLSNFLFSKTVEELGQDFDRYDLTRYFAIDNDNVRTTLYEAGQATSDLLLAEYLRHSLAFSILMALFEETFQSTQSFADDNFTSYTSVYGRLRQIKQLLQTFDVILDKHHHLVGPEPTIRYLLTRIFAFVLVNDHAMYPETVQNQASDSLAKLEPLNINLPQTVAIKLFHFLCIAMTRAQQGHALSADDPNRQKVMTALQQAYPDAVAVIERVPSSDLFHQELLAFLYVSDLLPSSQSPMALGKHLSQLNDRFMAAAQATFDLPETAKTLLDAELTRLHFELIYFPLNAYYSFEHFDVTFFKESYIEYFECTRQYLMDEAFLESEGILKFRAYIFYRYLMILISRVHLASVTPPITVCVDFSYGQEYNDFIKKNFALFVNLNVNVQFAYDETTDIVVTNLNAVYDDLDVEKVIWLDPPRAIDWAHLSDRILEIRAAKAG</sequence>
<dbReference type="RefSeq" id="WP_057895017.1">
    <property type="nucleotide sequence ID" value="NZ_AYZQ01000005.1"/>
</dbReference>
<dbReference type="InterPro" id="IPR007737">
    <property type="entry name" value="Mga_HTH"/>
</dbReference>
<keyword evidence="1" id="KW-0805">Transcription regulation</keyword>
<dbReference type="PANTHER" id="PTHR30185">
    <property type="entry name" value="CRYPTIC BETA-GLUCOSIDE BGL OPERON ANTITERMINATOR"/>
    <property type="match status" value="1"/>
</dbReference>
<feature type="domain" description="Mga helix-turn-helix" evidence="3">
    <location>
        <begin position="88"/>
        <end position="166"/>
    </location>
</feature>
<evidence type="ECO:0000313" key="5">
    <source>
        <dbReference type="Proteomes" id="UP000051672"/>
    </source>
</evidence>
<dbReference type="AlphaFoldDB" id="A0A0R2AX38"/>
<protein>
    <recommendedName>
        <fullName evidence="3">Mga helix-turn-helix domain-containing protein</fullName>
    </recommendedName>
</protein>
<proteinExistence type="predicted"/>
<keyword evidence="5" id="KW-1185">Reference proteome</keyword>
<dbReference type="PATRIC" id="fig|1423727.3.peg.1760"/>
<keyword evidence="2" id="KW-0804">Transcription</keyword>
<dbReference type="InterPro" id="IPR050661">
    <property type="entry name" value="BglG_antiterminators"/>
</dbReference>
<dbReference type="EMBL" id="AYZQ01000005">
    <property type="protein sequence ID" value="KRM71258.1"/>
    <property type="molecule type" value="Genomic_DNA"/>
</dbReference>
<evidence type="ECO:0000256" key="1">
    <source>
        <dbReference type="ARBA" id="ARBA00023015"/>
    </source>
</evidence>
<reference evidence="4 5" key="1">
    <citation type="journal article" date="2015" name="Genome Announc.">
        <title>Expanding the biotechnology potential of lactobacilli through comparative genomics of 213 strains and associated genera.</title>
        <authorList>
            <person name="Sun Z."/>
            <person name="Harris H.M."/>
            <person name="McCann A."/>
            <person name="Guo C."/>
            <person name="Argimon S."/>
            <person name="Zhang W."/>
            <person name="Yang X."/>
            <person name="Jeffery I.B."/>
            <person name="Cooney J.C."/>
            <person name="Kagawa T.F."/>
            <person name="Liu W."/>
            <person name="Song Y."/>
            <person name="Salvetti E."/>
            <person name="Wrobel A."/>
            <person name="Rasinkangas P."/>
            <person name="Parkhill J."/>
            <person name="Rea M.C."/>
            <person name="O'Sullivan O."/>
            <person name="Ritari J."/>
            <person name="Douillard F.P."/>
            <person name="Paul Ross R."/>
            <person name="Yang R."/>
            <person name="Briner A.E."/>
            <person name="Felis G.E."/>
            <person name="de Vos W.M."/>
            <person name="Barrangou R."/>
            <person name="Klaenhammer T.R."/>
            <person name="Caufield P.W."/>
            <person name="Cui Y."/>
            <person name="Zhang H."/>
            <person name="O'Toole P.W."/>
        </authorList>
    </citation>
    <scope>NUCLEOTIDE SEQUENCE [LARGE SCALE GENOMIC DNA]</scope>
    <source>
        <strain evidence="4 5">DSM 23927</strain>
    </source>
</reference>
<dbReference type="Pfam" id="PF05043">
    <property type="entry name" value="Mga"/>
    <property type="match status" value="1"/>
</dbReference>
<organism evidence="4 5">
    <name type="scientific">Lacticaseibacillus brantae DSM 23927</name>
    <dbReference type="NCBI Taxonomy" id="1423727"/>
    <lineage>
        <taxon>Bacteria</taxon>
        <taxon>Bacillati</taxon>
        <taxon>Bacillota</taxon>
        <taxon>Bacilli</taxon>
        <taxon>Lactobacillales</taxon>
        <taxon>Lactobacillaceae</taxon>
        <taxon>Lacticaseibacillus</taxon>
    </lineage>
</organism>
<evidence type="ECO:0000313" key="4">
    <source>
        <dbReference type="EMBL" id="KRM71258.1"/>
    </source>
</evidence>
<dbReference type="Proteomes" id="UP000051672">
    <property type="component" value="Unassembled WGS sequence"/>
</dbReference>
<gene>
    <name evidence="4" type="ORF">FC34_GL001736</name>
</gene>
<dbReference type="STRING" id="1423727.FC34_GL001736"/>
<dbReference type="PANTHER" id="PTHR30185:SF18">
    <property type="entry name" value="TRANSCRIPTIONAL REGULATOR MTLR"/>
    <property type="match status" value="1"/>
</dbReference>
<evidence type="ECO:0000259" key="3">
    <source>
        <dbReference type="Pfam" id="PF05043"/>
    </source>
</evidence>
<comment type="caution">
    <text evidence="4">The sequence shown here is derived from an EMBL/GenBank/DDBJ whole genome shotgun (WGS) entry which is preliminary data.</text>
</comment>
<evidence type="ECO:0000256" key="2">
    <source>
        <dbReference type="ARBA" id="ARBA00023163"/>
    </source>
</evidence>